<accession>A0A447RI71</accession>
<evidence type="ECO:0000313" key="2">
    <source>
        <dbReference type="Proteomes" id="UP000282433"/>
    </source>
</evidence>
<dbReference type="Proteomes" id="UP000282433">
    <property type="component" value="Chromosome"/>
</dbReference>
<reference evidence="1 2" key="1">
    <citation type="submission" date="2018-12" db="EMBL/GenBank/DDBJ databases">
        <authorList>
            <consortium name="Pathogen Informatics"/>
        </authorList>
    </citation>
    <scope>NUCLEOTIDE SEQUENCE [LARGE SCALE GENOMIC DNA]</scope>
    <source>
        <strain evidence="1 2">NCTC13635</strain>
    </source>
</reference>
<protein>
    <submittedName>
        <fullName evidence="1">Bacteriophage protein of uncharacterized function (DUF646)</fullName>
    </submittedName>
</protein>
<proteinExistence type="predicted"/>
<organism evidence="1 2">
    <name type="scientific">Klebsiella pneumoniae</name>
    <dbReference type="NCBI Taxonomy" id="573"/>
    <lineage>
        <taxon>Bacteria</taxon>
        <taxon>Pseudomonadati</taxon>
        <taxon>Pseudomonadota</taxon>
        <taxon>Gammaproteobacteria</taxon>
        <taxon>Enterobacterales</taxon>
        <taxon>Enterobacteriaceae</taxon>
        <taxon>Klebsiella/Raoultella group</taxon>
        <taxon>Klebsiella</taxon>
        <taxon>Klebsiella pneumoniae complex</taxon>
    </lineage>
</organism>
<dbReference type="EMBL" id="LR134162">
    <property type="protein sequence ID" value="VEA99509.1"/>
    <property type="molecule type" value="Genomic_DNA"/>
</dbReference>
<evidence type="ECO:0000313" key="1">
    <source>
        <dbReference type="EMBL" id="VEA99509.1"/>
    </source>
</evidence>
<name>A0A447RI71_KLEPN</name>
<dbReference type="AlphaFoldDB" id="A0A447RI71"/>
<gene>
    <name evidence="1" type="ORF">NCTC13635_00608</name>
</gene>
<dbReference type="InterPro" id="IPR010064">
    <property type="entry name" value="HK97-gp10_tail"/>
</dbReference>
<dbReference type="Pfam" id="PF04883">
    <property type="entry name" value="HK97-gp10_like"/>
    <property type="match status" value="1"/>
</dbReference>
<sequence>MIDVNLDFSGLQDIARDLQTLSKAENNKVLRDSTRAGAEVLRQEVIDRAPEKSGKLKKNVLSSPRKVAVAVKFHLGAYSWRNPRTGNSDNTMKASNKRMRFTGASWSWEHLRRLHIRLFAQLLIPAWKKLRRWRCSG</sequence>